<protein>
    <submittedName>
        <fullName evidence="1">Uncharacterized protein</fullName>
    </submittedName>
</protein>
<keyword evidence="2" id="KW-1185">Reference proteome</keyword>
<gene>
    <name evidence="1" type="ORF">K7432_004309</name>
</gene>
<proteinExistence type="predicted"/>
<dbReference type="Proteomes" id="UP001479436">
    <property type="component" value="Unassembled WGS sequence"/>
</dbReference>
<sequence length="304" mass="35236">MEQNTLILEQKIKELAQQYQHTIRHVANQHISQIKLLRLKFITGWDAQYCRTRSSLIHFPTSHLLTEQASSLLAEDADIAHQQASLIIPQNKPVEQFMHELSLMTLEQESKYESLRIQQLKELLRVEQTLSKAKNQWNHVVWEGKLDKLNQGSCIGELQFLSPTAVALENIPPVLLMNNRVELRELEEIIESNNILFFITRLLSRDKETISLFNREVRRVHDQHKAGRVTVAKHTHLYFIPLTKITLPSTPCSGLTSLLEDPRGKFLVVAPNHCSVAQKRVANEKWQLDLAKDWPHFRNNEQQS</sequence>
<evidence type="ECO:0000313" key="2">
    <source>
        <dbReference type="Proteomes" id="UP001479436"/>
    </source>
</evidence>
<name>A0ABR2WYK5_9FUNG</name>
<evidence type="ECO:0000313" key="1">
    <source>
        <dbReference type="EMBL" id="KAK9766551.1"/>
    </source>
</evidence>
<comment type="caution">
    <text evidence="1">The sequence shown here is derived from an EMBL/GenBank/DDBJ whole genome shotgun (WGS) entry which is preliminary data.</text>
</comment>
<reference evidence="1 2" key="1">
    <citation type="submission" date="2023-04" db="EMBL/GenBank/DDBJ databases">
        <title>Genome of Basidiobolus ranarum AG-B5.</title>
        <authorList>
            <person name="Stajich J.E."/>
            <person name="Carter-House D."/>
            <person name="Gryganskyi A."/>
        </authorList>
    </citation>
    <scope>NUCLEOTIDE SEQUENCE [LARGE SCALE GENOMIC DNA]</scope>
    <source>
        <strain evidence="1 2">AG-B5</strain>
    </source>
</reference>
<organism evidence="1 2">
    <name type="scientific">Basidiobolus ranarum</name>
    <dbReference type="NCBI Taxonomy" id="34480"/>
    <lineage>
        <taxon>Eukaryota</taxon>
        <taxon>Fungi</taxon>
        <taxon>Fungi incertae sedis</taxon>
        <taxon>Zoopagomycota</taxon>
        <taxon>Entomophthoromycotina</taxon>
        <taxon>Basidiobolomycetes</taxon>
        <taxon>Basidiobolales</taxon>
        <taxon>Basidiobolaceae</taxon>
        <taxon>Basidiobolus</taxon>
    </lineage>
</organism>
<dbReference type="EMBL" id="JASJQH010000146">
    <property type="protein sequence ID" value="KAK9766551.1"/>
    <property type="molecule type" value="Genomic_DNA"/>
</dbReference>
<accession>A0ABR2WYK5</accession>